<proteinExistence type="predicted"/>
<comment type="caution">
    <text evidence="3">The sequence shown here is derived from an EMBL/GenBank/DDBJ whole genome shotgun (WGS) entry which is preliminary data.</text>
</comment>
<organism evidence="3 4">
    <name type="scientific">Clostridium botulinum B2 450</name>
    <dbReference type="NCBI Taxonomy" id="1379739"/>
    <lineage>
        <taxon>Bacteria</taxon>
        <taxon>Bacillati</taxon>
        <taxon>Bacillota</taxon>
        <taxon>Clostridia</taxon>
        <taxon>Eubacteriales</taxon>
        <taxon>Clostridiaceae</taxon>
        <taxon>Clostridium</taxon>
    </lineage>
</organism>
<feature type="domain" description="4Fe-4S ferredoxin-type" evidence="2">
    <location>
        <begin position="4"/>
        <end position="33"/>
    </location>
</feature>
<reference evidence="3 4" key="1">
    <citation type="submission" date="2014-06" db="EMBL/GenBank/DDBJ databases">
        <title>Genome characterization of distinct group I Clostridium botulinum lineages.</title>
        <authorList>
            <person name="Giordani F."/>
            <person name="Anselmo A."/>
            <person name="Fillo S."/>
            <person name="Palozzi A.M."/>
            <person name="Fortunato A."/>
            <person name="Gentile B."/>
            <person name="Ciammaruconi A."/>
            <person name="Anniballi F."/>
            <person name="De Medici D."/>
            <person name="Lista F."/>
        </authorList>
    </citation>
    <scope>NUCLEOTIDE SEQUENCE [LARGE SCALE GENOMIC DNA]</scope>
    <source>
        <strain evidence="3 4">B2 450</strain>
    </source>
</reference>
<sequence length="247" mass="27523">MIRKIVNIDKEKCNGCGLCVTACHEGAIELIDGKAVLVSDEYCDGLGDCLPECPTGAIKIVEREAAEYNEELVEKRMAMKKSAEENKEKMPCGCPGTMAKAIKRPVKNVNLNIKEKTKKSDEKMDMDSELQQWPVQIKLVNTKAPYLQDANLLIAGDCTAYAYGNFHKKFIKDRITLIGCPKLDDNEYYKEKIAEILKNNNIKSITVVRMEVPCCGGIVNAVKQAMLKSETIVPFNEVIISTDGRIK</sequence>
<dbReference type="AlphaFoldDB" id="A0A0D1BWE0"/>
<dbReference type="InterPro" id="IPR017896">
    <property type="entry name" value="4Fe4S_Fe-S-bd"/>
</dbReference>
<evidence type="ECO:0000313" key="4">
    <source>
        <dbReference type="Proteomes" id="UP000032250"/>
    </source>
</evidence>
<evidence type="ECO:0000259" key="2">
    <source>
        <dbReference type="PROSITE" id="PS51379"/>
    </source>
</evidence>
<evidence type="ECO:0000256" key="1">
    <source>
        <dbReference type="SAM" id="Coils"/>
    </source>
</evidence>
<name>A0A0D1BWE0_CLOBO</name>
<keyword evidence="1" id="KW-0175">Coiled coil</keyword>
<dbReference type="Gene3D" id="3.30.70.20">
    <property type="match status" value="1"/>
</dbReference>
<dbReference type="InterPro" id="IPR052911">
    <property type="entry name" value="Corrinoid_activation_enz"/>
</dbReference>
<dbReference type="PANTHER" id="PTHR42895:SF1">
    <property type="entry name" value="IRON-SULFUR CLUSTER PROTEIN"/>
    <property type="match status" value="1"/>
</dbReference>
<protein>
    <submittedName>
        <fullName evidence="3">(Fe-S)-binding protein</fullName>
    </submittedName>
</protein>
<dbReference type="HOGENOM" id="CLU_074768_0_0_9"/>
<gene>
    <name evidence="3" type="ORF">N495_14405</name>
</gene>
<evidence type="ECO:0000313" key="3">
    <source>
        <dbReference type="EMBL" id="KIS24710.1"/>
    </source>
</evidence>
<dbReference type="RefSeq" id="WP_003484016.1">
    <property type="nucleotide sequence ID" value="NZ_JXSU01000007.1"/>
</dbReference>
<dbReference type="PATRIC" id="fig|1379739.3.peg.3274"/>
<feature type="domain" description="4Fe-4S ferredoxin-type" evidence="2">
    <location>
        <begin position="34"/>
        <end position="63"/>
    </location>
</feature>
<dbReference type="Proteomes" id="UP000032250">
    <property type="component" value="Unassembled WGS sequence"/>
</dbReference>
<dbReference type="PROSITE" id="PS51379">
    <property type="entry name" value="4FE4S_FER_2"/>
    <property type="match status" value="2"/>
</dbReference>
<dbReference type="EMBL" id="JXSU01000007">
    <property type="protein sequence ID" value="KIS24710.1"/>
    <property type="molecule type" value="Genomic_DNA"/>
</dbReference>
<feature type="coiled-coil region" evidence="1">
    <location>
        <begin position="58"/>
        <end position="89"/>
    </location>
</feature>
<accession>A0A0D1BWE0</accession>
<dbReference type="PANTHER" id="PTHR42895">
    <property type="entry name" value="IRON-SULFUR CLUSTER-BINDING PROTEIN-RELATED"/>
    <property type="match status" value="1"/>
</dbReference>
<dbReference type="Pfam" id="PF12838">
    <property type="entry name" value="Fer4_7"/>
    <property type="match status" value="1"/>
</dbReference>
<dbReference type="SUPFAM" id="SSF54862">
    <property type="entry name" value="4Fe-4S ferredoxins"/>
    <property type="match status" value="1"/>
</dbReference>
<dbReference type="OrthoDB" id="9795268at2"/>